<evidence type="ECO:0000256" key="2">
    <source>
        <dbReference type="ARBA" id="ARBA00004167"/>
    </source>
</evidence>
<gene>
    <name evidence="12" type="ORF">ACJIZ3_012287</name>
</gene>
<feature type="binding site" description="axial binding residue" evidence="9">
    <location>
        <position position="457"/>
    </location>
    <ligand>
        <name>heme</name>
        <dbReference type="ChEBI" id="CHEBI:30413"/>
    </ligand>
    <ligandPart>
        <name>Fe</name>
        <dbReference type="ChEBI" id="CHEBI:18248"/>
    </ligandPart>
</feature>
<keyword evidence="5 9" id="KW-0479">Metal-binding</keyword>
<dbReference type="FunFam" id="1.10.630.10:FF:000011">
    <property type="entry name" value="Cytochrome P450 83B1"/>
    <property type="match status" value="1"/>
</dbReference>
<organism evidence="12 13">
    <name type="scientific">Penstemon smallii</name>
    <dbReference type="NCBI Taxonomy" id="265156"/>
    <lineage>
        <taxon>Eukaryota</taxon>
        <taxon>Viridiplantae</taxon>
        <taxon>Streptophyta</taxon>
        <taxon>Embryophyta</taxon>
        <taxon>Tracheophyta</taxon>
        <taxon>Spermatophyta</taxon>
        <taxon>Magnoliopsida</taxon>
        <taxon>eudicotyledons</taxon>
        <taxon>Gunneridae</taxon>
        <taxon>Pentapetalae</taxon>
        <taxon>asterids</taxon>
        <taxon>lamiids</taxon>
        <taxon>Lamiales</taxon>
        <taxon>Plantaginaceae</taxon>
        <taxon>Cheloneae</taxon>
        <taxon>Penstemon</taxon>
    </lineage>
</organism>
<evidence type="ECO:0000313" key="12">
    <source>
        <dbReference type="EMBL" id="KAL3850405.1"/>
    </source>
</evidence>
<dbReference type="InterPro" id="IPR002401">
    <property type="entry name" value="Cyt_P450_E_grp-I"/>
</dbReference>
<evidence type="ECO:0000256" key="3">
    <source>
        <dbReference type="ARBA" id="ARBA00010617"/>
    </source>
</evidence>
<dbReference type="GO" id="GO:0004497">
    <property type="term" value="F:monooxygenase activity"/>
    <property type="evidence" value="ECO:0007669"/>
    <property type="project" value="UniProtKB-KW"/>
</dbReference>
<keyword evidence="11" id="KW-0812">Transmembrane</keyword>
<dbReference type="GO" id="GO:0046872">
    <property type="term" value="F:metal ion binding"/>
    <property type="evidence" value="ECO:0007669"/>
    <property type="project" value="UniProtKB-KW"/>
</dbReference>
<dbReference type="EMBL" id="JBJXBP010000001">
    <property type="protein sequence ID" value="KAL3850405.1"/>
    <property type="molecule type" value="Genomic_DNA"/>
</dbReference>
<keyword evidence="13" id="KW-1185">Reference proteome</keyword>
<protein>
    <recommendedName>
        <fullName evidence="14">Cytochrome P450</fullName>
    </recommendedName>
</protein>
<evidence type="ECO:0000313" key="13">
    <source>
        <dbReference type="Proteomes" id="UP001634393"/>
    </source>
</evidence>
<dbReference type="PANTHER" id="PTHR47955:SF15">
    <property type="entry name" value="CYTOCHROME P450 71A2-LIKE"/>
    <property type="match status" value="1"/>
</dbReference>
<dbReference type="Proteomes" id="UP001634393">
    <property type="component" value="Unassembled WGS sequence"/>
</dbReference>
<evidence type="ECO:0000256" key="1">
    <source>
        <dbReference type="ARBA" id="ARBA00001971"/>
    </source>
</evidence>
<keyword evidence="6 10" id="KW-0560">Oxidoreductase</keyword>
<dbReference type="InterPro" id="IPR001128">
    <property type="entry name" value="Cyt_P450"/>
</dbReference>
<dbReference type="Gene3D" id="1.10.630.10">
    <property type="entry name" value="Cytochrome P450"/>
    <property type="match status" value="1"/>
</dbReference>
<evidence type="ECO:0000256" key="4">
    <source>
        <dbReference type="ARBA" id="ARBA00022617"/>
    </source>
</evidence>
<evidence type="ECO:0008006" key="14">
    <source>
        <dbReference type="Google" id="ProtNLM"/>
    </source>
</evidence>
<sequence length="514" mass="58229">MDEYYQFFVGLFTTLLIILLYLYLKSFPMMKWPLYDSKNTISKIININVPPSPPKLPILGHLHYLGYLPHRSLWDLSKKHGPLMLLQLGSRPMLVVSSAEVAKEVLKIHDVSFADRPELGTVKRAFYHPKDVIISPYGEQWRRSRSIIVHQLLNTKKVKSFNSIIEEETSLLVEKLVSSCSSSAAVNLTNMLESLGIDIIYRSTFGKKMREIEQGKKVADMINEGVSMLVNFSIGEFIPWLGWINKFNGFDAAMKRVLKTRNEILDTFIQEYLAVAEAEAEAEAEFLIDTLVGIYRGATPGVSIDLESVKALILNVLVAGAETASTTLEWAMTELIRHPSIYKKLQDEIKQVLKGKKDINENDLEKMHYMKAVIKETLRYHPPIAMNLRECREDVNLMGYNIATKTGVIINMWAIGRDPAYWDEPHVFLPERFLDSSIDFKGFDFQFIPFGAGRRICPGISYANGVIELVLANLVHKFNWALPDGAKGESLDVIEQPGITNGRKYPLILIATNS</sequence>
<evidence type="ECO:0000256" key="10">
    <source>
        <dbReference type="RuleBase" id="RU000461"/>
    </source>
</evidence>
<evidence type="ECO:0000256" key="6">
    <source>
        <dbReference type="ARBA" id="ARBA00023002"/>
    </source>
</evidence>
<dbReference type="CDD" id="cd11072">
    <property type="entry name" value="CYP71-like"/>
    <property type="match status" value="1"/>
</dbReference>
<name>A0ABD3UQ52_9LAMI</name>
<keyword evidence="7 9" id="KW-0408">Iron</keyword>
<dbReference type="Pfam" id="PF00067">
    <property type="entry name" value="p450"/>
    <property type="match status" value="1"/>
</dbReference>
<keyword evidence="8 10" id="KW-0503">Monooxygenase</keyword>
<dbReference type="SUPFAM" id="SSF48264">
    <property type="entry name" value="Cytochrome P450"/>
    <property type="match status" value="1"/>
</dbReference>
<keyword evidence="11" id="KW-1133">Transmembrane helix</keyword>
<keyword evidence="11" id="KW-0472">Membrane</keyword>
<proteinExistence type="inferred from homology"/>
<evidence type="ECO:0000256" key="8">
    <source>
        <dbReference type="ARBA" id="ARBA00023033"/>
    </source>
</evidence>
<evidence type="ECO:0000256" key="5">
    <source>
        <dbReference type="ARBA" id="ARBA00022723"/>
    </source>
</evidence>
<keyword evidence="4 9" id="KW-0349">Heme</keyword>
<evidence type="ECO:0000256" key="7">
    <source>
        <dbReference type="ARBA" id="ARBA00023004"/>
    </source>
</evidence>
<dbReference type="InterPro" id="IPR017972">
    <property type="entry name" value="Cyt_P450_CS"/>
</dbReference>
<comment type="cofactor">
    <cofactor evidence="1 9">
        <name>heme</name>
        <dbReference type="ChEBI" id="CHEBI:30413"/>
    </cofactor>
</comment>
<evidence type="ECO:0000256" key="9">
    <source>
        <dbReference type="PIRSR" id="PIRSR602401-1"/>
    </source>
</evidence>
<comment type="similarity">
    <text evidence="3 10">Belongs to the cytochrome P450 family.</text>
</comment>
<dbReference type="GO" id="GO:0016020">
    <property type="term" value="C:membrane"/>
    <property type="evidence" value="ECO:0007669"/>
    <property type="project" value="UniProtKB-SubCell"/>
</dbReference>
<dbReference type="PRINTS" id="PR00463">
    <property type="entry name" value="EP450I"/>
</dbReference>
<accession>A0ABD3UQ52</accession>
<dbReference type="PANTHER" id="PTHR47955">
    <property type="entry name" value="CYTOCHROME P450 FAMILY 71 PROTEIN"/>
    <property type="match status" value="1"/>
</dbReference>
<comment type="caution">
    <text evidence="12">The sequence shown here is derived from an EMBL/GenBank/DDBJ whole genome shotgun (WGS) entry which is preliminary data.</text>
</comment>
<reference evidence="12 13" key="1">
    <citation type="submission" date="2024-12" db="EMBL/GenBank/DDBJ databases">
        <title>The unique morphological basis and parallel evolutionary history of personate flowers in Penstemon.</title>
        <authorList>
            <person name="Depatie T.H."/>
            <person name="Wessinger C.A."/>
        </authorList>
    </citation>
    <scope>NUCLEOTIDE SEQUENCE [LARGE SCALE GENOMIC DNA]</scope>
    <source>
        <strain evidence="12">WTNN_2</strain>
        <tissue evidence="12">Leaf</tissue>
    </source>
</reference>
<evidence type="ECO:0000256" key="11">
    <source>
        <dbReference type="SAM" id="Phobius"/>
    </source>
</evidence>
<dbReference type="InterPro" id="IPR036396">
    <property type="entry name" value="Cyt_P450_sf"/>
</dbReference>
<dbReference type="AlphaFoldDB" id="A0ABD3UQ52"/>
<dbReference type="PROSITE" id="PS00086">
    <property type="entry name" value="CYTOCHROME_P450"/>
    <property type="match status" value="1"/>
</dbReference>
<feature type="transmembrane region" description="Helical" evidence="11">
    <location>
        <begin position="6"/>
        <end position="24"/>
    </location>
</feature>
<comment type="subcellular location">
    <subcellularLocation>
        <location evidence="2">Membrane</location>
        <topology evidence="2">Single-pass membrane protein</topology>
    </subcellularLocation>
</comment>
<dbReference type="PRINTS" id="PR00385">
    <property type="entry name" value="P450"/>
</dbReference>